<dbReference type="Pfam" id="PF25917">
    <property type="entry name" value="BSH_RND"/>
    <property type="match status" value="1"/>
</dbReference>
<protein>
    <submittedName>
        <fullName evidence="8">Efflux transporter, RND family, MFP subunit</fullName>
    </submittedName>
</protein>
<accession>B8DSD8</accession>
<dbReference type="Gene3D" id="2.40.50.100">
    <property type="match status" value="1"/>
</dbReference>
<evidence type="ECO:0000256" key="1">
    <source>
        <dbReference type="ARBA" id="ARBA00004196"/>
    </source>
</evidence>
<dbReference type="KEGG" id="dvm:DvMF_2956"/>
<comment type="similarity">
    <text evidence="2">Belongs to the membrane fusion protein (MFP) (TC 8.A.1) family.</text>
</comment>
<dbReference type="NCBIfam" id="TIGR01730">
    <property type="entry name" value="RND_mfp"/>
    <property type="match status" value="1"/>
</dbReference>
<evidence type="ECO:0000256" key="2">
    <source>
        <dbReference type="ARBA" id="ARBA00009477"/>
    </source>
</evidence>
<dbReference type="GO" id="GO:0016020">
    <property type="term" value="C:membrane"/>
    <property type="evidence" value="ECO:0007669"/>
    <property type="project" value="InterPro"/>
</dbReference>
<organism evidence="8">
    <name type="scientific">Nitratidesulfovibrio vulgaris (strain DSM 19637 / Miyazaki F)</name>
    <name type="common">Desulfovibrio vulgaris</name>
    <dbReference type="NCBI Taxonomy" id="883"/>
    <lineage>
        <taxon>Bacteria</taxon>
        <taxon>Pseudomonadati</taxon>
        <taxon>Thermodesulfobacteriota</taxon>
        <taxon>Desulfovibrionia</taxon>
        <taxon>Desulfovibrionales</taxon>
        <taxon>Desulfovibrionaceae</taxon>
        <taxon>Nitratidesulfovibrio</taxon>
    </lineage>
</organism>
<dbReference type="PANTHER" id="PTHR32347:SF23">
    <property type="entry name" value="BLL5650 PROTEIN"/>
    <property type="match status" value="1"/>
</dbReference>
<evidence type="ECO:0000313" key="8">
    <source>
        <dbReference type="EMBL" id="ACL09893.1"/>
    </source>
</evidence>
<dbReference type="Gene3D" id="2.40.420.20">
    <property type="match status" value="1"/>
</dbReference>
<dbReference type="AlphaFoldDB" id="B8DSD8"/>
<dbReference type="SUPFAM" id="SSF111369">
    <property type="entry name" value="HlyD-like secretion proteins"/>
    <property type="match status" value="2"/>
</dbReference>
<dbReference type="eggNOG" id="COG0845">
    <property type="taxonomic scope" value="Bacteria"/>
</dbReference>
<feature type="coiled-coil region" evidence="4">
    <location>
        <begin position="93"/>
        <end position="145"/>
    </location>
</feature>
<reference evidence="8" key="1">
    <citation type="submission" date="2008-10" db="EMBL/GenBank/DDBJ databases">
        <title>Complete sequence of Desulfovibrio vulgaris str. 'Miyazaki F'.</title>
        <authorList>
            <person name="Lucas S."/>
            <person name="Copeland A."/>
            <person name="Lapidus A."/>
            <person name="Glavina del Rio T."/>
            <person name="Dalin E."/>
            <person name="Tice H."/>
            <person name="Bruce D."/>
            <person name="Goodwin L."/>
            <person name="Pitluck S."/>
            <person name="Sims D."/>
            <person name="Brettin T."/>
            <person name="Detter J.C."/>
            <person name="Han C."/>
            <person name="Larimer F."/>
            <person name="Land M."/>
            <person name="Hauser L."/>
            <person name="Kyrpides N."/>
            <person name="Mikhailova N."/>
            <person name="Hazen T.C."/>
            <person name="Richardson P."/>
        </authorList>
    </citation>
    <scope>NUCLEOTIDE SEQUENCE</scope>
    <source>
        <strain evidence="8">Miyazaki F</strain>
    </source>
</reference>
<name>B8DSD8_NITV9</name>
<dbReference type="InterPro" id="IPR006143">
    <property type="entry name" value="RND_pump_MFP"/>
</dbReference>
<evidence type="ECO:0000256" key="3">
    <source>
        <dbReference type="ARBA" id="ARBA00023054"/>
    </source>
</evidence>
<comment type="subcellular location">
    <subcellularLocation>
        <location evidence="1">Cell envelope</location>
    </subcellularLocation>
</comment>
<dbReference type="PANTHER" id="PTHR32347">
    <property type="entry name" value="EFFLUX SYSTEM COMPONENT YKNX-RELATED"/>
    <property type="match status" value="1"/>
</dbReference>
<sequence length="430" mass="46406">MRKKIIIGLAIALAVALIAAYFLSRREGRTEITQTATVSRATVRKVLDATGIIKPEVGAIVKTGTRFTGIIRTMHVKVGDAVKAGQIIAEIDDREQRAQQDQAEATLRKAQSELARVEASYPLQIREAEAQMAAAQADYDYAALNLKRRRTLVEQDLDARNTLDEAKQQSETTGNTLAARKATLDRLQRESTLAIKTAREAVKEAQSALEATNVRLSYSVIRAPLDGVVSEVTAQGGETVVAGFQVANLITVLDPTRLEMWIYVDETDVGQITPGMTVEFRVDSLPGRTFGGTVNQIYPQPEIRDNIVYYRALVRLTPQTSTDLRPEMTTQCRIVVQQKDNVLAVPNEALKWVGGEQVVFVQGDGAIRRVRPRIGLAGAETSEVLEGLAEGDVVGTKVVLPTSRGGGRPEQTPGGSGGPGGGPGSGRPGR</sequence>
<dbReference type="OrthoDB" id="9784484at2"/>
<evidence type="ECO:0000259" key="7">
    <source>
        <dbReference type="Pfam" id="PF25954"/>
    </source>
</evidence>
<dbReference type="GO" id="GO:0030313">
    <property type="term" value="C:cell envelope"/>
    <property type="evidence" value="ECO:0007669"/>
    <property type="project" value="UniProtKB-SubCell"/>
</dbReference>
<feature type="region of interest" description="Disordered" evidence="5">
    <location>
        <begin position="397"/>
        <end position="430"/>
    </location>
</feature>
<dbReference type="InterPro" id="IPR058792">
    <property type="entry name" value="Beta-barrel_RND_2"/>
</dbReference>
<keyword evidence="3 4" id="KW-0175">Coiled coil</keyword>
<dbReference type="InterPro" id="IPR050465">
    <property type="entry name" value="UPF0194_transport"/>
</dbReference>
<gene>
    <name evidence="8" type="ordered locus">DvMF_2956</name>
</gene>
<feature type="domain" description="Multidrug resistance protein MdtA-like barrel-sandwich hybrid" evidence="6">
    <location>
        <begin position="61"/>
        <end position="250"/>
    </location>
</feature>
<feature type="compositionally biased region" description="Gly residues" evidence="5">
    <location>
        <begin position="404"/>
        <end position="430"/>
    </location>
</feature>
<dbReference type="Gene3D" id="2.40.30.170">
    <property type="match status" value="1"/>
</dbReference>
<dbReference type="InterPro" id="IPR058625">
    <property type="entry name" value="MdtA-like_BSH"/>
</dbReference>
<feature type="domain" description="CusB-like beta-barrel" evidence="7">
    <location>
        <begin position="263"/>
        <end position="334"/>
    </location>
</feature>
<evidence type="ECO:0000256" key="4">
    <source>
        <dbReference type="SAM" id="Coils"/>
    </source>
</evidence>
<proteinExistence type="inferred from homology"/>
<evidence type="ECO:0000259" key="6">
    <source>
        <dbReference type="Pfam" id="PF25917"/>
    </source>
</evidence>
<dbReference type="Pfam" id="PF25954">
    <property type="entry name" value="Beta-barrel_RND_2"/>
    <property type="match status" value="1"/>
</dbReference>
<dbReference type="STRING" id="883.DvMF_2956"/>
<dbReference type="EMBL" id="CP001197">
    <property type="protein sequence ID" value="ACL09893.1"/>
    <property type="molecule type" value="Genomic_DNA"/>
</dbReference>
<dbReference type="GO" id="GO:0022857">
    <property type="term" value="F:transmembrane transporter activity"/>
    <property type="evidence" value="ECO:0007669"/>
    <property type="project" value="InterPro"/>
</dbReference>
<evidence type="ECO:0000256" key="5">
    <source>
        <dbReference type="SAM" id="MobiDB-lite"/>
    </source>
</evidence>
<dbReference type="HOGENOM" id="CLU_018816_14_1_7"/>